<evidence type="ECO:0000313" key="2">
    <source>
        <dbReference type="EMBL" id="MFC4195460.1"/>
    </source>
</evidence>
<gene>
    <name evidence="2" type="ORF">ACFOUY_01960</name>
</gene>
<evidence type="ECO:0000259" key="1">
    <source>
        <dbReference type="Pfam" id="PF12867"/>
    </source>
</evidence>
<name>A0ABV8NHZ6_9SPHI</name>
<organism evidence="2 3">
    <name type="scientific">Pedobacter jamesrossensis</name>
    <dbReference type="NCBI Taxonomy" id="1908238"/>
    <lineage>
        <taxon>Bacteria</taxon>
        <taxon>Pseudomonadati</taxon>
        <taxon>Bacteroidota</taxon>
        <taxon>Sphingobacteriia</taxon>
        <taxon>Sphingobacteriales</taxon>
        <taxon>Sphingobacteriaceae</taxon>
        <taxon>Pedobacter</taxon>
    </lineage>
</organism>
<sequence length="174" mass="19880">MTASKTKVSLQHIVGAYKAKLSSYPDEIFQLTPPINGWSYSEVYSHIFDASLLSLIALEHSANGKGEDKPTHFVVKLILLLGSLPPAKKYKVPKRLIDRVKKISKTQAMDFILEFEKALADTYPLIANANKKCKTKHPRLGYLNAEQWLRFIEIHLKHHLKQLERIENSFQLKA</sequence>
<dbReference type="Gene3D" id="1.20.120.450">
    <property type="entry name" value="dinb family like domain"/>
    <property type="match status" value="1"/>
</dbReference>
<dbReference type="RefSeq" id="WP_378958763.1">
    <property type="nucleotide sequence ID" value="NZ_JBHRXC010000016.1"/>
</dbReference>
<dbReference type="InterPro" id="IPR034660">
    <property type="entry name" value="DinB/YfiT-like"/>
</dbReference>
<protein>
    <submittedName>
        <fullName evidence="2">DinB family protein</fullName>
    </submittedName>
</protein>
<dbReference type="Proteomes" id="UP001595792">
    <property type="component" value="Unassembled WGS sequence"/>
</dbReference>
<evidence type="ECO:0000313" key="3">
    <source>
        <dbReference type="Proteomes" id="UP001595792"/>
    </source>
</evidence>
<feature type="domain" description="DinB-like" evidence="1">
    <location>
        <begin position="21"/>
        <end position="163"/>
    </location>
</feature>
<dbReference type="SUPFAM" id="SSF109854">
    <property type="entry name" value="DinB/YfiT-like putative metalloenzymes"/>
    <property type="match status" value="1"/>
</dbReference>
<dbReference type="InterPro" id="IPR024775">
    <property type="entry name" value="DinB-like"/>
</dbReference>
<keyword evidence="3" id="KW-1185">Reference proteome</keyword>
<dbReference type="EMBL" id="JBHSBY010000013">
    <property type="protein sequence ID" value="MFC4195460.1"/>
    <property type="molecule type" value="Genomic_DNA"/>
</dbReference>
<accession>A0ABV8NHZ6</accession>
<comment type="caution">
    <text evidence="2">The sequence shown here is derived from an EMBL/GenBank/DDBJ whole genome shotgun (WGS) entry which is preliminary data.</text>
</comment>
<proteinExistence type="predicted"/>
<reference evidence="3" key="1">
    <citation type="journal article" date="2019" name="Int. J. Syst. Evol. Microbiol.">
        <title>The Global Catalogue of Microorganisms (GCM) 10K type strain sequencing project: providing services to taxonomists for standard genome sequencing and annotation.</title>
        <authorList>
            <consortium name="The Broad Institute Genomics Platform"/>
            <consortium name="The Broad Institute Genome Sequencing Center for Infectious Disease"/>
            <person name="Wu L."/>
            <person name="Ma J."/>
        </authorList>
    </citation>
    <scope>NUCLEOTIDE SEQUENCE [LARGE SCALE GENOMIC DNA]</scope>
    <source>
        <strain evidence="3">CCM 8689</strain>
    </source>
</reference>
<dbReference type="Pfam" id="PF12867">
    <property type="entry name" value="DinB_2"/>
    <property type="match status" value="1"/>
</dbReference>